<dbReference type="PANTHER" id="PTHR37318:SF1">
    <property type="entry name" value="BSL7504 PROTEIN"/>
    <property type="match status" value="1"/>
</dbReference>
<evidence type="ECO:0000313" key="2">
    <source>
        <dbReference type="EMBL" id="RDC65946.1"/>
    </source>
</evidence>
<proteinExistence type="predicted"/>
<dbReference type="PANTHER" id="PTHR37318">
    <property type="entry name" value="BSL7504 PROTEIN"/>
    <property type="match status" value="1"/>
</dbReference>
<feature type="domain" description="Winged helix DNA-binding" evidence="1">
    <location>
        <begin position="15"/>
        <end position="94"/>
    </location>
</feature>
<evidence type="ECO:0000313" key="3">
    <source>
        <dbReference type="Proteomes" id="UP000253919"/>
    </source>
</evidence>
<gene>
    <name evidence="2" type="ORF">AHMF7616_04577</name>
</gene>
<organism evidence="2 3">
    <name type="scientific">Adhaeribacter pallidiroseus</name>
    <dbReference type="NCBI Taxonomy" id="2072847"/>
    <lineage>
        <taxon>Bacteria</taxon>
        <taxon>Pseudomonadati</taxon>
        <taxon>Bacteroidota</taxon>
        <taxon>Cytophagia</taxon>
        <taxon>Cytophagales</taxon>
        <taxon>Hymenobacteraceae</taxon>
        <taxon>Adhaeribacter</taxon>
    </lineage>
</organism>
<dbReference type="InterPro" id="IPR036390">
    <property type="entry name" value="WH_DNA-bd_sf"/>
</dbReference>
<keyword evidence="3" id="KW-1185">Reference proteome</keyword>
<dbReference type="Gene3D" id="1.10.10.10">
    <property type="entry name" value="Winged helix-like DNA-binding domain superfamily/Winged helix DNA-binding domain"/>
    <property type="match status" value="1"/>
</dbReference>
<dbReference type="InterPro" id="IPR027395">
    <property type="entry name" value="WH_DNA-bd_dom"/>
</dbReference>
<name>A0A369QRK8_9BACT</name>
<dbReference type="InterPro" id="IPR036388">
    <property type="entry name" value="WH-like_DNA-bd_sf"/>
</dbReference>
<dbReference type="Proteomes" id="UP000253919">
    <property type="component" value="Unassembled WGS sequence"/>
</dbReference>
<protein>
    <recommendedName>
        <fullName evidence="1">Winged helix DNA-binding domain-containing protein</fullName>
    </recommendedName>
</protein>
<comment type="caution">
    <text evidence="2">The sequence shown here is derived from an EMBL/GenBank/DDBJ whole genome shotgun (WGS) entry which is preliminary data.</text>
</comment>
<dbReference type="EMBL" id="QASA01000001">
    <property type="protein sequence ID" value="RDC65946.1"/>
    <property type="molecule type" value="Genomic_DNA"/>
</dbReference>
<accession>A0A369QRK8</accession>
<dbReference type="OrthoDB" id="9800369at2"/>
<sequence length="99" mass="11213">MIAFNKLNKAFESRIRLGVMSVLLVNDWVEFATLKDTLHLTDGNLASHITALEKLNYLQVRKQFIGKKPNTSYAVTQAGRKAFNEHLNALEQLIKAREG</sequence>
<dbReference type="SUPFAM" id="SSF46785">
    <property type="entry name" value="Winged helix' DNA-binding domain"/>
    <property type="match status" value="1"/>
</dbReference>
<evidence type="ECO:0000259" key="1">
    <source>
        <dbReference type="Pfam" id="PF13601"/>
    </source>
</evidence>
<dbReference type="RefSeq" id="WP_115374878.1">
    <property type="nucleotide sequence ID" value="NZ_QASA01000001.1"/>
</dbReference>
<dbReference type="AlphaFoldDB" id="A0A369QRK8"/>
<reference evidence="2 3" key="1">
    <citation type="submission" date="2018-04" db="EMBL/GenBank/DDBJ databases">
        <title>Adhaeribacter sp. HMF7616 genome sequencing and assembly.</title>
        <authorList>
            <person name="Kang H."/>
            <person name="Kang J."/>
            <person name="Cha I."/>
            <person name="Kim H."/>
            <person name="Joh K."/>
        </authorList>
    </citation>
    <scope>NUCLEOTIDE SEQUENCE [LARGE SCALE GENOMIC DNA]</scope>
    <source>
        <strain evidence="2 3">HMF7616</strain>
    </source>
</reference>
<dbReference type="Pfam" id="PF13601">
    <property type="entry name" value="HTH_34"/>
    <property type="match status" value="1"/>
</dbReference>